<evidence type="ECO:0000313" key="4">
    <source>
        <dbReference type="Proteomes" id="UP000537161"/>
    </source>
</evidence>
<dbReference type="InterPro" id="IPR035965">
    <property type="entry name" value="PAS-like_dom_sf"/>
</dbReference>
<evidence type="ECO:0000256" key="1">
    <source>
        <dbReference type="ARBA" id="ARBA00009981"/>
    </source>
</evidence>
<dbReference type="CDD" id="cd00130">
    <property type="entry name" value="PAS"/>
    <property type="match status" value="1"/>
</dbReference>
<dbReference type="Proteomes" id="UP000537161">
    <property type="component" value="Unassembled WGS sequence"/>
</dbReference>
<proteinExistence type="inferred from homology"/>
<dbReference type="SUPFAM" id="SSF143120">
    <property type="entry name" value="YefM-like"/>
    <property type="match status" value="1"/>
</dbReference>
<protein>
    <submittedName>
        <fullName evidence="3">PAS domain-containing protein</fullName>
    </submittedName>
</protein>
<feature type="domain" description="PAS" evidence="2">
    <location>
        <begin position="64"/>
        <end position="130"/>
    </location>
</feature>
<gene>
    <name evidence="3" type="ORF">FHR21_003395</name>
</gene>
<dbReference type="AlphaFoldDB" id="A0A7W9B873"/>
<comment type="caution">
    <text evidence="3">The sequence shown here is derived from an EMBL/GenBank/DDBJ whole genome shotgun (WGS) entry which is preliminary data.</text>
</comment>
<evidence type="ECO:0000259" key="2">
    <source>
        <dbReference type="SMART" id="SM00091"/>
    </source>
</evidence>
<comment type="similarity">
    <text evidence="1">Belongs to the phD/YefM antitoxin family.</text>
</comment>
<accession>A0A7W9B873</accession>
<dbReference type="InterPro" id="IPR036165">
    <property type="entry name" value="YefM-like_sf"/>
</dbReference>
<sequence length="297" mass="31622">MASRHDPQRVSAADFIRGFAGWRLRTARAPVVVTHHGKDAHVLISLADYRRLDGGPGEGDLLAASQAALVESIRDAAILIDRHACVAAVNPAASDLLETAASDLLRRPLAEAVPGLAGSVLHAHLHRMLDHRERFSGEVPGLVAPRQWLRVDLIPLPVGGAMVLRDVSELWGTLAEQDAQRALADAIEADATVGVAHLSVREAVDYANPALAAMTGADQAAMRRVRFSALLAVGSRAAFAEALETLFRTGAPARIASELVTREGDVLPVTLALAERRSAYASEGAVVVVTRRHTKVR</sequence>
<dbReference type="Gene3D" id="3.30.450.20">
    <property type="entry name" value="PAS domain"/>
    <property type="match status" value="2"/>
</dbReference>
<reference evidence="3 4" key="1">
    <citation type="submission" date="2020-08" db="EMBL/GenBank/DDBJ databases">
        <title>Genomic Encyclopedia of Type Strains, Phase IV (KMG-IV): sequencing the most valuable type-strain genomes for metagenomic binning, comparative biology and taxonomic classification.</title>
        <authorList>
            <person name="Goeker M."/>
        </authorList>
    </citation>
    <scope>NUCLEOTIDE SEQUENCE [LARGE SCALE GENOMIC DNA]</scope>
    <source>
        <strain evidence="3 4">DSM 27163</strain>
    </source>
</reference>
<dbReference type="InterPro" id="IPR000014">
    <property type="entry name" value="PAS"/>
</dbReference>
<dbReference type="SUPFAM" id="SSF55785">
    <property type="entry name" value="PYP-like sensor domain (PAS domain)"/>
    <property type="match status" value="2"/>
</dbReference>
<evidence type="ECO:0000313" key="3">
    <source>
        <dbReference type="EMBL" id="MBB5708025.1"/>
    </source>
</evidence>
<dbReference type="RefSeq" id="WP_184100386.1">
    <property type="nucleotide sequence ID" value="NZ_JACIJH010000013.1"/>
</dbReference>
<dbReference type="SMART" id="SM00091">
    <property type="entry name" value="PAS"/>
    <property type="match status" value="2"/>
</dbReference>
<feature type="domain" description="PAS" evidence="2">
    <location>
        <begin position="181"/>
        <end position="248"/>
    </location>
</feature>
<keyword evidence="4" id="KW-1185">Reference proteome</keyword>
<dbReference type="EMBL" id="JACIJH010000013">
    <property type="protein sequence ID" value="MBB5708025.1"/>
    <property type="molecule type" value="Genomic_DNA"/>
</dbReference>
<dbReference type="InterPro" id="IPR013656">
    <property type="entry name" value="PAS_4"/>
</dbReference>
<name>A0A7W9B873_9SPHN</name>
<dbReference type="Gene3D" id="3.40.1620.10">
    <property type="entry name" value="YefM-like domain"/>
    <property type="match status" value="1"/>
</dbReference>
<dbReference type="Pfam" id="PF08448">
    <property type="entry name" value="PAS_4"/>
    <property type="match status" value="1"/>
</dbReference>
<organism evidence="3 4">
    <name type="scientific">Sphingopyxis panaciterrulae</name>
    <dbReference type="NCBI Taxonomy" id="462372"/>
    <lineage>
        <taxon>Bacteria</taxon>
        <taxon>Pseudomonadati</taxon>
        <taxon>Pseudomonadota</taxon>
        <taxon>Alphaproteobacteria</taxon>
        <taxon>Sphingomonadales</taxon>
        <taxon>Sphingomonadaceae</taxon>
        <taxon>Sphingopyxis</taxon>
    </lineage>
</organism>